<dbReference type="RefSeq" id="WP_344211211.1">
    <property type="nucleotide sequence ID" value="NZ_BAAAOS010000014.1"/>
</dbReference>
<reference evidence="2 3" key="1">
    <citation type="journal article" date="2019" name="Int. J. Syst. Evol. Microbiol.">
        <title>The Global Catalogue of Microorganisms (GCM) 10K type strain sequencing project: providing services to taxonomists for standard genome sequencing and annotation.</title>
        <authorList>
            <consortium name="The Broad Institute Genomics Platform"/>
            <consortium name="The Broad Institute Genome Sequencing Center for Infectious Disease"/>
            <person name="Wu L."/>
            <person name="Ma J."/>
        </authorList>
    </citation>
    <scope>NUCLEOTIDE SEQUENCE [LARGE SCALE GENOMIC DNA]</scope>
    <source>
        <strain evidence="2 3">JCM 14969</strain>
    </source>
</reference>
<keyword evidence="1" id="KW-0472">Membrane</keyword>
<accession>A0ABN2CV44</accession>
<evidence type="ECO:0000313" key="2">
    <source>
        <dbReference type="EMBL" id="GAA1562874.1"/>
    </source>
</evidence>
<dbReference type="Proteomes" id="UP001500393">
    <property type="component" value="Unassembled WGS sequence"/>
</dbReference>
<gene>
    <name evidence="2" type="ORF">GCM10009789_14940</name>
</gene>
<keyword evidence="3" id="KW-1185">Reference proteome</keyword>
<feature type="transmembrane region" description="Helical" evidence="1">
    <location>
        <begin position="69"/>
        <end position="90"/>
    </location>
</feature>
<evidence type="ECO:0000256" key="1">
    <source>
        <dbReference type="SAM" id="Phobius"/>
    </source>
</evidence>
<protein>
    <submittedName>
        <fullName evidence="2">Uncharacterized protein</fullName>
    </submittedName>
</protein>
<name>A0ABN2CV44_9ACTN</name>
<comment type="caution">
    <text evidence="2">The sequence shown here is derived from an EMBL/GenBank/DDBJ whole genome shotgun (WGS) entry which is preliminary data.</text>
</comment>
<keyword evidence="1" id="KW-0812">Transmembrane</keyword>
<sequence length="96" mass="9347">MPAEAGVGATMTAANKILSIAGVALLLGGVLLGFRSVAAAGMDCGSVFQPAGGITPMACDGRLSNSSTLVILVMVAGALCLAAAVAVKVVHDRVHA</sequence>
<evidence type="ECO:0000313" key="3">
    <source>
        <dbReference type="Proteomes" id="UP001500393"/>
    </source>
</evidence>
<proteinExistence type="predicted"/>
<keyword evidence="1" id="KW-1133">Transmembrane helix</keyword>
<dbReference type="EMBL" id="BAAAOS010000014">
    <property type="protein sequence ID" value="GAA1562874.1"/>
    <property type="molecule type" value="Genomic_DNA"/>
</dbReference>
<organism evidence="2 3">
    <name type="scientific">Kribbella sancticallisti</name>
    <dbReference type="NCBI Taxonomy" id="460087"/>
    <lineage>
        <taxon>Bacteria</taxon>
        <taxon>Bacillati</taxon>
        <taxon>Actinomycetota</taxon>
        <taxon>Actinomycetes</taxon>
        <taxon>Propionibacteriales</taxon>
        <taxon>Kribbellaceae</taxon>
        <taxon>Kribbella</taxon>
    </lineage>
</organism>